<gene>
    <name evidence="2" type="ORF">IB285_10470</name>
</gene>
<keyword evidence="3" id="KW-1185">Reference proteome</keyword>
<organism evidence="2 3">
    <name type="scientific">Erythrobacter rubeus</name>
    <dbReference type="NCBI Taxonomy" id="2760803"/>
    <lineage>
        <taxon>Bacteria</taxon>
        <taxon>Pseudomonadati</taxon>
        <taxon>Pseudomonadota</taxon>
        <taxon>Alphaproteobacteria</taxon>
        <taxon>Sphingomonadales</taxon>
        <taxon>Erythrobacteraceae</taxon>
        <taxon>Erythrobacter/Porphyrobacter group</taxon>
        <taxon>Erythrobacter</taxon>
    </lineage>
</organism>
<comment type="caution">
    <text evidence="2">The sequence shown here is derived from an EMBL/GenBank/DDBJ whole genome shotgun (WGS) entry which is preliminary data.</text>
</comment>
<evidence type="ECO:0000313" key="2">
    <source>
        <dbReference type="EMBL" id="MBD2842680.1"/>
    </source>
</evidence>
<dbReference type="RefSeq" id="WP_190788123.1">
    <property type="nucleotide sequence ID" value="NZ_JACXLC010000001.1"/>
</dbReference>
<sequence>MIKSTIELLGLRATDRVSGLEGVIDSVCFDLYGCVQVSLAPKAKDGEVPNGRWLDVNRVEVSEDRVMPAPDFDGKGKTPDTYDQGPAMKAPR</sequence>
<dbReference type="Proteomes" id="UP000635384">
    <property type="component" value="Unassembled WGS sequence"/>
</dbReference>
<dbReference type="EMBL" id="JACXLC010000001">
    <property type="protein sequence ID" value="MBD2842680.1"/>
    <property type="molecule type" value="Genomic_DNA"/>
</dbReference>
<reference evidence="2 3" key="1">
    <citation type="submission" date="2020-09" db="EMBL/GenBank/DDBJ databases">
        <authorList>
            <person name="Yoon J.-W."/>
        </authorList>
    </citation>
    <scope>NUCLEOTIDE SEQUENCE [LARGE SCALE GENOMIC DNA]</scope>
    <source>
        <strain evidence="2 3">KMU-140</strain>
    </source>
</reference>
<protein>
    <recommendedName>
        <fullName evidence="4">PRC-barrel domain-containing protein</fullName>
    </recommendedName>
</protein>
<evidence type="ECO:0008006" key="4">
    <source>
        <dbReference type="Google" id="ProtNLM"/>
    </source>
</evidence>
<evidence type="ECO:0000256" key="1">
    <source>
        <dbReference type="SAM" id="MobiDB-lite"/>
    </source>
</evidence>
<evidence type="ECO:0000313" key="3">
    <source>
        <dbReference type="Proteomes" id="UP000635384"/>
    </source>
</evidence>
<feature type="compositionally biased region" description="Basic and acidic residues" evidence="1">
    <location>
        <begin position="65"/>
        <end position="80"/>
    </location>
</feature>
<feature type="region of interest" description="Disordered" evidence="1">
    <location>
        <begin position="65"/>
        <end position="92"/>
    </location>
</feature>
<name>A0ABR8KPU2_9SPHN</name>
<proteinExistence type="predicted"/>
<accession>A0ABR8KPU2</accession>